<dbReference type="EMBL" id="JMQI01000062">
    <property type="protein sequence ID" value="KDN18623.1"/>
    <property type="molecule type" value="Genomic_DNA"/>
</dbReference>
<dbReference type="InterPro" id="IPR052165">
    <property type="entry name" value="Membrane_assoc_protease"/>
</dbReference>
<dbReference type="OrthoDB" id="9792945at2"/>
<dbReference type="PANTHER" id="PTHR33507:SF3">
    <property type="entry name" value="INNER MEMBRANE PROTEIN YBBJ"/>
    <property type="match status" value="1"/>
</dbReference>
<dbReference type="AlphaFoldDB" id="A0A066U331"/>
<evidence type="ECO:0000256" key="3">
    <source>
        <dbReference type="ARBA" id="ARBA00022989"/>
    </source>
</evidence>
<keyword evidence="8" id="KW-1185">Reference proteome</keyword>
<dbReference type="RefSeq" id="WP_043785716.1">
    <property type="nucleotide sequence ID" value="NZ_JMQI01000062.1"/>
</dbReference>
<evidence type="ECO:0000256" key="2">
    <source>
        <dbReference type="ARBA" id="ARBA00022692"/>
    </source>
</evidence>
<comment type="caution">
    <text evidence="7">The sequence shown here is derived from an EMBL/GenBank/DDBJ whole genome shotgun (WGS) entry which is preliminary data.</text>
</comment>
<comment type="subcellular location">
    <subcellularLocation>
        <location evidence="1">Membrane</location>
        <topology evidence="1">Multi-pass membrane protein</topology>
    </subcellularLocation>
</comment>
<keyword evidence="2 5" id="KW-0812">Transmembrane</keyword>
<protein>
    <submittedName>
        <fullName evidence="7">Membrane protein</fullName>
    </submittedName>
</protein>
<dbReference type="Proteomes" id="UP000027345">
    <property type="component" value="Unassembled WGS sequence"/>
</dbReference>
<reference evidence="7 8" key="1">
    <citation type="submission" date="2014-05" db="EMBL/GenBank/DDBJ databases">
        <title>Draft genome sequence of Amycolatopsis rifamycinica DSM 46095.</title>
        <authorList>
            <person name="Lal R."/>
            <person name="Saxena A."/>
            <person name="Kumari R."/>
            <person name="Mukherjee U."/>
            <person name="Singh P."/>
            <person name="Sangwan N."/>
            <person name="Mahato N.K."/>
        </authorList>
    </citation>
    <scope>NUCLEOTIDE SEQUENCE [LARGE SCALE GENOMIC DNA]</scope>
    <source>
        <strain evidence="7 8">DSM 46095</strain>
    </source>
</reference>
<keyword evidence="4 5" id="KW-0472">Membrane</keyword>
<dbReference type="InterPro" id="IPR012340">
    <property type="entry name" value="NA-bd_OB-fold"/>
</dbReference>
<dbReference type="Gene3D" id="2.40.50.140">
    <property type="entry name" value="Nucleic acid-binding proteins"/>
    <property type="match status" value="1"/>
</dbReference>
<dbReference type="PANTHER" id="PTHR33507">
    <property type="entry name" value="INNER MEMBRANE PROTEIN YBBJ"/>
    <property type="match status" value="1"/>
</dbReference>
<dbReference type="STRING" id="287986.DV20_28945"/>
<dbReference type="eggNOG" id="COG1585">
    <property type="taxonomic scope" value="Bacteria"/>
</dbReference>
<organism evidence="7 8">
    <name type="scientific">Amycolatopsis rifamycinica</name>
    <dbReference type="NCBI Taxonomy" id="287986"/>
    <lineage>
        <taxon>Bacteria</taxon>
        <taxon>Bacillati</taxon>
        <taxon>Actinomycetota</taxon>
        <taxon>Actinomycetes</taxon>
        <taxon>Pseudonocardiales</taxon>
        <taxon>Pseudonocardiaceae</taxon>
        <taxon>Amycolatopsis</taxon>
    </lineage>
</organism>
<evidence type="ECO:0000259" key="6">
    <source>
        <dbReference type="Pfam" id="PF01957"/>
    </source>
</evidence>
<feature type="domain" description="NfeD-like C-terminal" evidence="6">
    <location>
        <begin position="83"/>
        <end position="140"/>
    </location>
</feature>
<name>A0A066U331_9PSEU</name>
<gene>
    <name evidence="7" type="ORF">DV20_28945</name>
</gene>
<evidence type="ECO:0000256" key="1">
    <source>
        <dbReference type="ARBA" id="ARBA00004141"/>
    </source>
</evidence>
<dbReference type="Pfam" id="PF01957">
    <property type="entry name" value="NfeD"/>
    <property type="match status" value="1"/>
</dbReference>
<evidence type="ECO:0000256" key="4">
    <source>
        <dbReference type="ARBA" id="ARBA00023136"/>
    </source>
</evidence>
<sequence length="144" mass="14517">MAWALVWLIVGIALVIAEVVSGDFVLVMLGVAALFGAGADVLTGNLVIDVAVFAVASVGMLLLVRPALKRRLLSGPVHHTGIDALIGARAVVVSTVDAEAGQVKLGGDVWSARSLGEHLPPIAPGTPVTVVEISGATAVVSAEP</sequence>
<feature type="transmembrane region" description="Helical" evidence="5">
    <location>
        <begin position="41"/>
        <end position="64"/>
    </location>
</feature>
<dbReference type="SUPFAM" id="SSF141322">
    <property type="entry name" value="NfeD domain-like"/>
    <property type="match status" value="1"/>
</dbReference>
<accession>A0A066U331</accession>
<dbReference type="InterPro" id="IPR002810">
    <property type="entry name" value="NfeD-like_C"/>
</dbReference>
<keyword evidence="3 5" id="KW-1133">Transmembrane helix</keyword>
<dbReference type="GO" id="GO:0005886">
    <property type="term" value="C:plasma membrane"/>
    <property type="evidence" value="ECO:0007669"/>
    <property type="project" value="TreeGrafter"/>
</dbReference>
<evidence type="ECO:0000313" key="7">
    <source>
        <dbReference type="EMBL" id="KDN18623.1"/>
    </source>
</evidence>
<evidence type="ECO:0000256" key="5">
    <source>
        <dbReference type="SAM" id="Phobius"/>
    </source>
</evidence>
<proteinExistence type="predicted"/>
<evidence type="ECO:0000313" key="8">
    <source>
        <dbReference type="Proteomes" id="UP000027345"/>
    </source>
</evidence>